<dbReference type="Gene3D" id="2.60.120.10">
    <property type="entry name" value="Jelly Rolls"/>
    <property type="match status" value="1"/>
</dbReference>
<reference evidence="3 5" key="1">
    <citation type="submission" date="2020-10" db="EMBL/GenBank/DDBJ databases">
        <title>The Coptis chinensis genome and diversification of protoberbering-type alkaloids.</title>
        <authorList>
            <person name="Wang B."/>
            <person name="Shu S."/>
            <person name="Song C."/>
            <person name="Liu Y."/>
        </authorList>
    </citation>
    <scope>NUCLEOTIDE SEQUENCE [LARGE SCALE GENOMIC DNA]</scope>
    <source>
        <strain evidence="3">HL-2020</strain>
        <tissue evidence="3">Leaf</tissue>
    </source>
</reference>
<dbReference type="EMBL" id="JADFTS010000004">
    <property type="protein sequence ID" value="KAF9607886.1"/>
    <property type="molecule type" value="Genomic_DNA"/>
</dbReference>
<dbReference type="AlphaFoldDB" id="A0A835LUF7"/>
<dbReference type="PANTHER" id="PTHR31189">
    <property type="entry name" value="OS03G0336100 PROTEIN-RELATED"/>
    <property type="match status" value="1"/>
</dbReference>
<dbReference type="InterPro" id="IPR014710">
    <property type="entry name" value="RmlC-like_jellyroll"/>
</dbReference>
<feature type="domain" description="Cupin type-1" evidence="2">
    <location>
        <begin position="39"/>
        <end position="97"/>
    </location>
</feature>
<keyword evidence="1" id="KW-0732">Signal</keyword>
<keyword evidence="5" id="KW-1185">Reference proteome</keyword>
<evidence type="ECO:0000256" key="1">
    <source>
        <dbReference type="SAM" id="SignalP"/>
    </source>
</evidence>
<feature type="chain" id="PRO_5033940114" description="Cupin type-1 domain-containing protein" evidence="1">
    <location>
        <begin position="23"/>
        <end position="104"/>
    </location>
</feature>
<evidence type="ECO:0000259" key="2">
    <source>
        <dbReference type="Pfam" id="PF00190"/>
    </source>
</evidence>
<sequence>MAKFSLLVSLSVCFLILFHAQASQQSQRQSQCRIQNIDALEPTHRIQSEAGVTEHWDEYNEQLECAGVAVTRHVIQPRGLLLPHFHNAPKLTYIIQGWSSYLKS</sequence>
<dbReference type="OrthoDB" id="2016041at2759"/>
<evidence type="ECO:0000313" key="4">
    <source>
        <dbReference type="EMBL" id="KAF9607886.1"/>
    </source>
</evidence>
<proteinExistence type="predicted"/>
<dbReference type="InterPro" id="IPR011051">
    <property type="entry name" value="RmlC_Cupin_sf"/>
</dbReference>
<name>A0A835LUF7_9MAGN</name>
<dbReference type="EMBL" id="JADFTS010000004">
    <property type="protein sequence ID" value="KAF9607885.1"/>
    <property type="molecule type" value="Genomic_DNA"/>
</dbReference>
<gene>
    <name evidence="3" type="ORF">IFM89_003589</name>
    <name evidence="4" type="ORF">IFM89_003590</name>
</gene>
<dbReference type="Pfam" id="PF00190">
    <property type="entry name" value="Cupin_1"/>
    <property type="match status" value="1"/>
</dbReference>
<protein>
    <recommendedName>
        <fullName evidence="2">Cupin type-1 domain-containing protein</fullName>
    </recommendedName>
</protein>
<evidence type="ECO:0000313" key="5">
    <source>
        <dbReference type="Proteomes" id="UP000631114"/>
    </source>
</evidence>
<dbReference type="Proteomes" id="UP000631114">
    <property type="component" value="Unassembled WGS sequence"/>
</dbReference>
<evidence type="ECO:0000313" key="3">
    <source>
        <dbReference type="EMBL" id="KAF9607885.1"/>
    </source>
</evidence>
<dbReference type="PANTHER" id="PTHR31189:SF80">
    <property type="entry name" value="OS02G0456100 PROTEIN"/>
    <property type="match status" value="1"/>
</dbReference>
<comment type="caution">
    <text evidence="3">The sequence shown here is derived from an EMBL/GenBank/DDBJ whole genome shotgun (WGS) entry which is preliminary data.</text>
</comment>
<dbReference type="InterPro" id="IPR006045">
    <property type="entry name" value="Cupin_1"/>
</dbReference>
<dbReference type="SUPFAM" id="SSF51182">
    <property type="entry name" value="RmlC-like cupins"/>
    <property type="match status" value="1"/>
</dbReference>
<dbReference type="InterPro" id="IPR050253">
    <property type="entry name" value="Seed_Storage-Functional"/>
</dbReference>
<organism evidence="3 5">
    <name type="scientific">Coptis chinensis</name>
    <dbReference type="NCBI Taxonomy" id="261450"/>
    <lineage>
        <taxon>Eukaryota</taxon>
        <taxon>Viridiplantae</taxon>
        <taxon>Streptophyta</taxon>
        <taxon>Embryophyta</taxon>
        <taxon>Tracheophyta</taxon>
        <taxon>Spermatophyta</taxon>
        <taxon>Magnoliopsida</taxon>
        <taxon>Ranunculales</taxon>
        <taxon>Ranunculaceae</taxon>
        <taxon>Coptidoideae</taxon>
        <taxon>Coptis</taxon>
    </lineage>
</organism>
<accession>A0A835LUF7</accession>
<feature type="signal peptide" evidence="1">
    <location>
        <begin position="1"/>
        <end position="22"/>
    </location>
</feature>